<dbReference type="AlphaFoldDB" id="A0A2K8U8B3"/>
<evidence type="ECO:0000313" key="4">
    <source>
        <dbReference type="Proteomes" id="UP000232638"/>
    </source>
</evidence>
<dbReference type="GO" id="GO:0005886">
    <property type="term" value="C:plasma membrane"/>
    <property type="evidence" value="ECO:0007669"/>
    <property type="project" value="TreeGrafter"/>
</dbReference>
<evidence type="ECO:0000256" key="1">
    <source>
        <dbReference type="SAM" id="MobiDB-lite"/>
    </source>
</evidence>
<dbReference type="Pfam" id="PF05656">
    <property type="entry name" value="DUF805"/>
    <property type="match status" value="1"/>
</dbReference>
<reference evidence="3 4" key="1">
    <citation type="submission" date="2017-03" db="EMBL/GenBank/DDBJ databases">
        <title>Complete genome sequence of Candidatus 'Thiodictyon syntrophicum' sp. nov. strain Cad16T, a photolithoautotroph purple sulfur bacterium isolated from an alpine meromictic lake.</title>
        <authorList>
            <person name="Luedin S.M."/>
            <person name="Pothier J.F."/>
            <person name="Danza F."/>
            <person name="Storelli N."/>
            <person name="Wittwer M."/>
            <person name="Tonolla M."/>
        </authorList>
    </citation>
    <scope>NUCLEOTIDE SEQUENCE [LARGE SCALE GENOMIC DNA]</scope>
    <source>
        <strain evidence="3 4">Cad16T</strain>
    </source>
</reference>
<feature type="transmembrane region" description="Helical" evidence="2">
    <location>
        <begin position="114"/>
        <end position="135"/>
    </location>
</feature>
<dbReference type="EMBL" id="CP020370">
    <property type="protein sequence ID" value="AUB81785.1"/>
    <property type="molecule type" value="Genomic_DNA"/>
</dbReference>
<evidence type="ECO:0000313" key="3">
    <source>
        <dbReference type="EMBL" id="AUB81785.1"/>
    </source>
</evidence>
<dbReference type="RefSeq" id="WP_100919542.1">
    <property type="nucleotide sequence ID" value="NZ_CP020370.1"/>
</dbReference>
<feature type="transmembrane region" description="Helical" evidence="2">
    <location>
        <begin position="40"/>
        <end position="66"/>
    </location>
</feature>
<dbReference type="Proteomes" id="UP000232638">
    <property type="component" value="Chromosome"/>
</dbReference>
<feature type="transmembrane region" description="Helical" evidence="2">
    <location>
        <begin position="160"/>
        <end position="184"/>
    </location>
</feature>
<feature type="region of interest" description="Disordered" evidence="1">
    <location>
        <begin position="1"/>
        <end position="25"/>
    </location>
</feature>
<evidence type="ECO:0008006" key="5">
    <source>
        <dbReference type="Google" id="ProtNLM"/>
    </source>
</evidence>
<evidence type="ECO:0000256" key="2">
    <source>
        <dbReference type="SAM" id="Phobius"/>
    </source>
</evidence>
<gene>
    <name evidence="3" type="ORF">THSYN_12980</name>
</gene>
<sequence length="192" mass="20648">MDQSNPYASPRSDLTRPAGTALDTTGPFDPKGRFSRLSWLAWNLVLAVVGSIVVGIVVFILGALGLAAMPQPTAAPDAAAPILGVIVLVIPYLVMAVLGWILSIRRFHDIDASGWWSLTLIVPLVNLITFLVLLFKRGDESANRFGPPRPTPDWERVLGIIYIVLIVLGLVGGIIAAIAFPALVDYQTQGMH</sequence>
<keyword evidence="4" id="KW-1185">Reference proteome</keyword>
<accession>A0A2K8U8B3</accession>
<name>A0A2K8U8B3_9GAMM</name>
<dbReference type="InterPro" id="IPR008523">
    <property type="entry name" value="DUF805"/>
</dbReference>
<protein>
    <recommendedName>
        <fullName evidence="5">DUF805 domain-containing protein</fullName>
    </recommendedName>
</protein>
<dbReference type="KEGG" id="tsy:THSYN_12980"/>
<proteinExistence type="predicted"/>
<dbReference type="OrthoDB" id="9812349at2"/>
<organism evidence="3 4">
    <name type="scientific">Candidatus Thiodictyon syntrophicum</name>
    <dbReference type="NCBI Taxonomy" id="1166950"/>
    <lineage>
        <taxon>Bacteria</taxon>
        <taxon>Pseudomonadati</taxon>
        <taxon>Pseudomonadota</taxon>
        <taxon>Gammaproteobacteria</taxon>
        <taxon>Chromatiales</taxon>
        <taxon>Chromatiaceae</taxon>
        <taxon>Thiodictyon</taxon>
    </lineage>
</organism>
<keyword evidence="2" id="KW-0812">Transmembrane</keyword>
<keyword evidence="2" id="KW-1133">Transmembrane helix</keyword>
<keyword evidence="2" id="KW-0472">Membrane</keyword>
<dbReference type="PANTHER" id="PTHR34980:SF3">
    <property type="entry name" value="BLR8105 PROTEIN"/>
    <property type="match status" value="1"/>
</dbReference>
<feature type="transmembrane region" description="Helical" evidence="2">
    <location>
        <begin position="78"/>
        <end position="102"/>
    </location>
</feature>
<dbReference type="PANTHER" id="PTHR34980">
    <property type="entry name" value="INNER MEMBRANE PROTEIN-RELATED-RELATED"/>
    <property type="match status" value="1"/>
</dbReference>